<evidence type="ECO:0000313" key="2">
    <source>
        <dbReference type="EMBL" id="AIR97474.1"/>
    </source>
</evidence>
<dbReference type="eggNOG" id="ENOG503419U">
    <property type="taxonomic scope" value="Bacteria"/>
</dbReference>
<reference evidence="3" key="1">
    <citation type="journal article" date="2015" name="J. Biotechnol.">
        <title>Complete genome sequence of the actinobacterium Streptomyces glaucescens GLA.O (DSM 40922) consisting of a linear chromosome and one linear plasmid.</title>
        <authorList>
            <person name="Ortseifen V."/>
            <person name="Winkler A."/>
            <person name="Albersmeier A."/>
            <person name="Wendler S."/>
            <person name="Puhler A."/>
            <person name="Kalinowski J."/>
            <person name="Ruckert C."/>
        </authorList>
    </citation>
    <scope>NUCLEOTIDE SEQUENCE [LARGE SCALE GENOMIC DNA]</scope>
    <source>
        <strain evidence="3">DSM 40922 / GLA O</strain>
    </source>
</reference>
<dbReference type="Proteomes" id="UP000029482">
    <property type="component" value="Chromosome"/>
</dbReference>
<proteinExistence type="predicted"/>
<dbReference type="AlphaFoldDB" id="A0A089X8Q2"/>
<gene>
    <name evidence="2" type="ORF">SGLAU_07295</name>
</gene>
<dbReference type="EMBL" id="CP009438">
    <property type="protein sequence ID" value="AIR97474.1"/>
    <property type="molecule type" value="Genomic_DNA"/>
</dbReference>
<protein>
    <submittedName>
        <fullName evidence="2">Uncharacterized protein</fullName>
    </submittedName>
</protein>
<name>A0A089X8Q2_STRGA</name>
<dbReference type="HOGENOM" id="CLU_105072_0_0_11"/>
<keyword evidence="3" id="KW-1185">Reference proteome</keyword>
<sequence>MRSTTPRPPERKRTAVQSFTESEEAQIESIGELTRSGLFDVEHEQEDMTFPLARFDPLSETDPGWTGVVLSAGIKECALRFASLSCSWSFRGSERDLHGEFFLRHVYLALIEDPPLCNDLASERERELLSGLRMIDSAPRRATGEATFIRVEPHKENLELWYQDRYLFDEKDNTQGFLRMELDYCGYLDTLRMTKGAFGWQMLFVDSSLRDTGFRAHADNLRNMLDVFPSAFPQYDYTPLRNRLEARL</sequence>
<accession>A0A089X8Q2</accession>
<evidence type="ECO:0000256" key="1">
    <source>
        <dbReference type="SAM" id="MobiDB-lite"/>
    </source>
</evidence>
<dbReference type="STRING" id="1907.SGLAU_07295"/>
<evidence type="ECO:0000313" key="3">
    <source>
        <dbReference type="Proteomes" id="UP000029482"/>
    </source>
</evidence>
<feature type="region of interest" description="Disordered" evidence="1">
    <location>
        <begin position="1"/>
        <end position="24"/>
    </location>
</feature>
<dbReference type="KEGG" id="sgu:SGLAU_07295"/>
<organism evidence="2 3">
    <name type="scientific">Streptomyces glaucescens</name>
    <dbReference type="NCBI Taxonomy" id="1907"/>
    <lineage>
        <taxon>Bacteria</taxon>
        <taxon>Bacillati</taxon>
        <taxon>Actinomycetota</taxon>
        <taxon>Actinomycetes</taxon>
        <taxon>Kitasatosporales</taxon>
        <taxon>Streptomycetaceae</taxon>
        <taxon>Streptomyces</taxon>
    </lineage>
</organism>